<dbReference type="RefSeq" id="WP_104935783.1">
    <property type="nucleotide sequence ID" value="NZ_CP021255.1"/>
</dbReference>
<dbReference type="Gene3D" id="3.40.30.10">
    <property type="entry name" value="Glutaredoxin"/>
    <property type="match status" value="1"/>
</dbReference>
<dbReference type="InterPro" id="IPR052024">
    <property type="entry name" value="Methanogen_methyltrans"/>
</dbReference>
<dbReference type="SUPFAM" id="SSF51726">
    <property type="entry name" value="UROD/MetE-like"/>
    <property type="match status" value="1"/>
</dbReference>
<dbReference type="Proteomes" id="UP000239867">
    <property type="component" value="Chromosome"/>
</dbReference>
<accession>A0A2L1GLD0</accession>
<evidence type="ECO:0000259" key="1">
    <source>
        <dbReference type="Pfam" id="PF01208"/>
    </source>
</evidence>
<reference evidence="2 3" key="1">
    <citation type="journal article" date="2018" name="MBio">
        <title>Insights into the evolution of host association through the isolation and characterization of a novel human periodontal pathobiont, Desulfobulbus oralis.</title>
        <authorList>
            <person name="Cross K.L."/>
            <person name="Chirania P."/>
            <person name="Xiong W."/>
            <person name="Beall C.J."/>
            <person name="Elkins J.G."/>
            <person name="Giannone R.J."/>
            <person name="Griffen A.L."/>
            <person name="Guss A.M."/>
            <person name="Hettich R.L."/>
            <person name="Joshi S.S."/>
            <person name="Mokrzan E.M."/>
            <person name="Martin R.K."/>
            <person name="Zhulin I.B."/>
            <person name="Leys E.J."/>
            <person name="Podar M."/>
        </authorList>
    </citation>
    <scope>NUCLEOTIDE SEQUENCE [LARGE SCALE GENOMIC DNA]</scope>
    <source>
        <strain evidence="2 3">ORNL</strain>
    </source>
</reference>
<dbReference type="PANTHER" id="PTHR47099">
    <property type="entry name" value="METHYLCOBAMIDE:COM METHYLTRANSFERASE MTBA"/>
    <property type="match status" value="1"/>
</dbReference>
<dbReference type="OrthoDB" id="8452307at2"/>
<dbReference type="PANTHER" id="PTHR47099:SF1">
    <property type="entry name" value="METHYLCOBAMIDE:COM METHYLTRANSFERASE MTBA"/>
    <property type="match status" value="1"/>
</dbReference>
<proteinExistence type="predicted"/>
<dbReference type="KEGG" id="deo:CAY53_02465"/>
<dbReference type="Gene3D" id="3.20.20.210">
    <property type="match status" value="1"/>
</dbReference>
<dbReference type="InterPro" id="IPR038071">
    <property type="entry name" value="UROD/MetE-like_sf"/>
</dbReference>
<protein>
    <submittedName>
        <fullName evidence="2">Uroporphyrinogen decarboxylase</fullName>
    </submittedName>
</protein>
<dbReference type="GO" id="GO:0004853">
    <property type="term" value="F:uroporphyrinogen decarboxylase activity"/>
    <property type="evidence" value="ECO:0007669"/>
    <property type="project" value="InterPro"/>
</dbReference>
<dbReference type="InterPro" id="IPR000257">
    <property type="entry name" value="Uroporphyrinogen_deCOase"/>
</dbReference>
<dbReference type="EMBL" id="CP021255">
    <property type="protein sequence ID" value="AVD70479.1"/>
    <property type="molecule type" value="Genomic_DNA"/>
</dbReference>
<sequence>MTGKELLFKCLHHETTPRRPWIPMAGVHAGFIKGYRADEVYLDVDKLVESLTEAHKLYEPDGLILLFDLQLEAEILGCTIKWEPDSPPSVRSHPLEKTDEMPSTKITKAAGRIPLVIETARRMKKLVGDTTALYGLFCGPYTLCSHLRGTNFFRDMRRNPDYVHKLMDYVTDIAIQMCDIYLDEWVDVIVPTDPVVSQISPDHFNTFVAGPYKKIFEHIRKRKGYSAFFVCGNVTHLLPHMCLTDPDCIAVDENVDIVAGQKVCDDHNVVLQGNVPLTTCMLLGNQQDNMKMGVDILDSIKSPKNFILAPGCDMPYSTPVENTIAVSYAVHNIDKARNMVANYEMSSFDIDIELPDYKNLKKPLLEAMLLDPTACAACTYMWAVAGDAKKHFGDRIDVVEYRYNTPENIARMKKVGVKQLPSLYLNGELKYSSIIPNLDDLIKQIEEVM</sequence>
<dbReference type="CDD" id="cd03465">
    <property type="entry name" value="URO-D_like"/>
    <property type="match status" value="1"/>
</dbReference>
<dbReference type="Pfam" id="PF01208">
    <property type="entry name" value="URO-D"/>
    <property type="match status" value="1"/>
</dbReference>
<evidence type="ECO:0000313" key="3">
    <source>
        <dbReference type="Proteomes" id="UP000239867"/>
    </source>
</evidence>
<feature type="domain" description="Uroporphyrinogen decarboxylase (URO-D)" evidence="1">
    <location>
        <begin position="3"/>
        <end position="332"/>
    </location>
</feature>
<keyword evidence="3" id="KW-1185">Reference proteome</keyword>
<name>A0A2L1GLD0_9BACT</name>
<dbReference type="AlphaFoldDB" id="A0A2L1GLD0"/>
<gene>
    <name evidence="2" type="ORF">CAY53_02465</name>
</gene>
<dbReference type="SUPFAM" id="SSF52833">
    <property type="entry name" value="Thioredoxin-like"/>
    <property type="match status" value="1"/>
</dbReference>
<evidence type="ECO:0000313" key="2">
    <source>
        <dbReference type="EMBL" id="AVD70479.1"/>
    </source>
</evidence>
<dbReference type="GO" id="GO:0006779">
    <property type="term" value="P:porphyrin-containing compound biosynthetic process"/>
    <property type="evidence" value="ECO:0007669"/>
    <property type="project" value="InterPro"/>
</dbReference>
<organism evidence="2 3">
    <name type="scientific">Desulfobulbus oralis</name>
    <dbReference type="NCBI Taxonomy" id="1986146"/>
    <lineage>
        <taxon>Bacteria</taxon>
        <taxon>Pseudomonadati</taxon>
        <taxon>Thermodesulfobacteriota</taxon>
        <taxon>Desulfobulbia</taxon>
        <taxon>Desulfobulbales</taxon>
        <taxon>Desulfobulbaceae</taxon>
        <taxon>Desulfobulbus</taxon>
    </lineage>
</organism>
<dbReference type="InterPro" id="IPR036249">
    <property type="entry name" value="Thioredoxin-like_sf"/>
</dbReference>